<reference evidence="2 3" key="1">
    <citation type="submission" date="2025-04" db="UniProtKB">
        <authorList>
            <consortium name="RefSeq"/>
        </authorList>
    </citation>
    <scope>IDENTIFICATION</scope>
</reference>
<dbReference type="GO" id="GO:0030336">
    <property type="term" value="P:negative regulation of cell migration"/>
    <property type="evidence" value="ECO:0007669"/>
    <property type="project" value="InterPro"/>
</dbReference>
<dbReference type="RefSeq" id="XP_033778663.1">
    <property type="nucleotide sequence ID" value="XM_033922772.1"/>
</dbReference>
<dbReference type="RefSeq" id="XP_033778664.1">
    <property type="nucleotide sequence ID" value="XM_033922773.1"/>
</dbReference>
<dbReference type="Proteomes" id="UP000515159">
    <property type="component" value="Chromosome 15"/>
</dbReference>
<keyword evidence="1" id="KW-1185">Reference proteome</keyword>
<dbReference type="OrthoDB" id="10002384at2759"/>
<organism evidence="1 3">
    <name type="scientific">Geotrypetes seraphini</name>
    <name type="common">Gaboon caecilian</name>
    <name type="synonym">Caecilia seraphini</name>
    <dbReference type="NCBI Taxonomy" id="260995"/>
    <lineage>
        <taxon>Eukaryota</taxon>
        <taxon>Metazoa</taxon>
        <taxon>Chordata</taxon>
        <taxon>Craniata</taxon>
        <taxon>Vertebrata</taxon>
        <taxon>Euteleostomi</taxon>
        <taxon>Amphibia</taxon>
        <taxon>Gymnophiona</taxon>
        <taxon>Geotrypetes</taxon>
    </lineage>
</organism>
<evidence type="ECO:0000313" key="2">
    <source>
        <dbReference type="RefSeq" id="XP_033778663.1"/>
    </source>
</evidence>
<dbReference type="PANTHER" id="PTHR34831">
    <property type="entry name" value="MIGRATION AND INVASION-INHIBITORY PROTEIN"/>
    <property type="match status" value="1"/>
</dbReference>
<protein>
    <submittedName>
        <fullName evidence="2 3">Migration and invasion-inhibitory protein</fullName>
    </submittedName>
</protein>
<dbReference type="GO" id="GO:0010972">
    <property type="term" value="P:negative regulation of G2/M transition of mitotic cell cycle"/>
    <property type="evidence" value="ECO:0007669"/>
    <property type="project" value="InterPro"/>
</dbReference>
<dbReference type="CTD" id="60672"/>
<sequence length="179" mass="20573">MSEFERLQKLRLENKKLLERLKVKQGEFGEKAPGKKEAGCAAFMSSSKEGLVPPDSLSVRPLLGYDWIAGLLDMDSSLWEKSEQYFSDLHEFRQINQDECVQELLESEKLDISADEHKEDSLSSHLCVYCYRVNKRLFLNPSSESCPICKTKRNQQHRTLGEERLYQGQLSQVHSSSSL</sequence>
<dbReference type="InterPro" id="IPR031466">
    <property type="entry name" value="MIIP"/>
</dbReference>
<dbReference type="GeneID" id="117349374"/>
<proteinExistence type="predicted"/>
<evidence type="ECO:0000313" key="3">
    <source>
        <dbReference type="RefSeq" id="XP_033778664.1"/>
    </source>
</evidence>
<accession>A0A6P8P4U9</accession>
<dbReference type="AlphaFoldDB" id="A0A6P8P4U9"/>
<evidence type="ECO:0000313" key="1">
    <source>
        <dbReference type="Proteomes" id="UP000515159"/>
    </source>
</evidence>
<name>A0A6P8P4U9_GEOSA</name>
<dbReference type="KEGG" id="gsh:117349374"/>
<dbReference type="Pfam" id="PF15734">
    <property type="entry name" value="MIIP"/>
    <property type="match status" value="1"/>
</dbReference>
<gene>
    <name evidence="2 3" type="primary">MIIP</name>
</gene>
<dbReference type="PANTHER" id="PTHR34831:SF1">
    <property type="entry name" value="MIGRATION AND INVASION-INHIBITORY PROTEIN"/>
    <property type="match status" value="1"/>
</dbReference>